<dbReference type="Pfam" id="PF09548">
    <property type="entry name" value="Spore_III_AB"/>
    <property type="match status" value="1"/>
</dbReference>
<organism evidence="1 2">
    <name type="scientific">Sporomusa ovata</name>
    <dbReference type="NCBI Taxonomy" id="2378"/>
    <lineage>
        <taxon>Bacteria</taxon>
        <taxon>Bacillati</taxon>
        <taxon>Bacillota</taxon>
        <taxon>Negativicutes</taxon>
        <taxon>Selenomonadales</taxon>
        <taxon>Sporomusaceae</taxon>
        <taxon>Sporomusa</taxon>
    </lineage>
</organism>
<reference evidence="2" key="1">
    <citation type="submission" date="2015-03" db="EMBL/GenBank/DDBJ databases">
        <authorList>
            <person name="Nijsse Bart"/>
        </authorList>
    </citation>
    <scope>NUCLEOTIDE SEQUENCE [LARGE SCALE GENOMIC DNA]</scope>
</reference>
<gene>
    <name evidence="1" type="ORF">SpAn4DRAFT_0511</name>
</gene>
<dbReference type="RefSeq" id="WP_021170051.1">
    <property type="nucleotide sequence ID" value="NZ_CTRP01000014.1"/>
</dbReference>
<keyword evidence="2" id="KW-1185">Reference proteome</keyword>
<protein>
    <submittedName>
        <fullName evidence="1">Stage III sporulation protein AB</fullName>
    </submittedName>
</protein>
<dbReference type="InterPro" id="IPR014198">
    <property type="entry name" value="Spore_III_AB"/>
</dbReference>
<dbReference type="AlphaFoldDB" id="A0A0U1L402"/>
<name>A0A0U1L402_9FIRM</name>
<evidence type="ECO:0000313" key="2">
    <source>
        <dbReference type="Proteomes" id="UP000049855"/>
    </source>
</evidence>
<evidence type="ECO:0000313" key="1">
    <source>
        <dbReference type="EMBL" id="CQR74049.1"/>
    </source>
</evidence>
<dbReference type="EMBL" id="CTRP01000014">
    <property type="protein sequence ID" value="CQR74049.1"/>
    <property type="molecule type" value="Genomic_DNA"/>
</dbReference>
<dbReference type="PIRSF" id="PIRSF021435">
    <property type="entry name" value="SpoIIIAB"/>
    <property type="match status" value="1"/>
</dbReference>
<accession>A0A0U1L402</accession>
<proteinExistence type="predicted"/>
<sequence length="172" mass="19053">MWLKILGSLLIIVAGTAMGFSVAARYVERPRQIRQLISCLSALQSHINYAAIPLPGALSQCTSGIAGPVADFFNTMSLLLLNNGWLTPQAAMDQALMESKQLVLNQPEREILTVFSANLGSMDREEQHKSLELVQEQLSRIQYEAEKLCEQNVKMYRYLGLCSGLAIVIILV</sequence>
<dbReference type="Proteomes" id="UP000049855">
    <property type="component" value="Unassembled WGS sequence"/>
</dbReference>
<dbReference type="NCBIfam" id="TIGR02833">
    <property type="entry name" value="spore_III_AB"/>
    <property type="match status" value="1"/>
</dbReference>